<dbReference type="PANTHER" id="PTHR37560">
    <property type="entry name" value="UPF0210 PROTEIN SPR0218"/>
    <property type="match status" value="1"/>
</dbReference>
<sequence>MLSDREVLSTLAMLRNEHLDVRTVTLGVSLFDCASHDFDVFADRVRTKIRHYSQKLVSTCNEVGDKYGIPIVNKRISVSPMGVVCASYTPEQMVKACKILDEAAQEAGVDFLGGFGALVEKGMTKGDRALIDSLPEALAVTQRVCSSINVASSRSGINMDAVALMGQRIKDIAARTADKDGLGCAKLVVFANIPQDVPFMAGAYLGVGEPEAVINVGVSGPGVVKKAIDRAVQSGSAKSLGDIAEVIKRTAFKVTRVGEIIGTEVAERLGLPFGVADLSLAPTPEVGDSVGEIFEAIGLSSIGAPGSTAVLAMLNDAVKKGGAFASSHVGGLSGAFIPVSEDSSIAAAAASGALTMEKLEAMTSVCSVGLDMVAVPGDTSAATLSGIIADEMAIGMINSKTTAVRIIPVPDKGVGDTVSFGGLLGEAQIMAVPGGNAESFINLGGRIPAPIHSLKN</sequence>
<evidence type="ECO:0000256" key="1">
    <source>
        <dbReference type="HAMAP-Rule" id="MF_01221"/>
    </source>
</evidence>
<dbReference type="Gene3D" id="3.20.70.20">
    <property type="match status" value="1"/>
</dbReference>
<dbReference type="STRING" id="1560234.SP90_05520"/>
<dbReference type="NCBIfam" id="NF003700">
    <property type="entry name" value="PRK05313.1"/>
    <property type="match status" value="1"/>
</dbReference>
<dbReference type="CDD" id="cd08025">
    <property type="entry name" value="RNR_PFL_like_DUF711"/>
    <property type="match status" value="1"/>
</dbReference>
<dbReference type="Pfam" id="PF05167">
    <property type="entry name" value="DUF711"/>
    <property type="match status" value="1"/>
</dbReference>
<dbReference type="InterPro" id="IPR007841">
    <property type="entry name" value="UPF0210"/>
</dbReference>
<dbReference type="RefSeq" id="WP_066853412.1">
    <property type="nucleotide sequence ID" value="NZ_JXMS01000007.1"/>
</dbReference>
<dbReference type="PATRIC" id="fig|1560234.3.peg.3077"/>
<comment type="subunit">
    <text evidence="1">Homodimer.</text>
</comment>
<comment type="similarity">
    <text evidence="1">Belongs to the UPF0210 family.</text>
</comment>
<proteinExistence type="inferred from homology"/>
<comment type="caution">
    <text evidence="2">The sequence shown here is derived from an EMBL/GenBank/DDBJ whole genome shotgun (WGS) entry which is preliminary data.</text>
</comment>
<accession>A0A1B7XG68</accession>
<dbReference type="EMBL" id="JXMS01000007">
    <property type="protein sequence ID" value="OBQ54513.1"/>
    <property type="molecule type" value="Genomic_DNA"/>
</dbReference>
<evidence type="ECO:0000313" key="2">
    <source>
        <dbReference type="EMBL" id="OBQ54513.1"/>
    </source>
</evidence>
<reference evidence="2 3" key="1">
    <citation type="submission" date="2015-01" db="EMBL/GenBank/DDBJ databases">
        <title>Desulfovibrio sp. JC271 draft genome sequence.</title>
        <authorList>
            <person name="Shivani Y."/>
            <person name="Subhash Y."/>
            <person name="Sasikala C."/>
            <person name="Ramana C.V."/>
        </authorList>
    </citation>
    <scope>NUCLEOTIDE SEQUENCE [LARGE SCALE GENOMIC DNA]</scope>
    <source>
        <strain evidence="2 3">JC271</strain>
    </source>
</reference>
<dbReference type="OrthoDB" id="9763001at2"/>
<dbReference type="SUPFAM" id="SSF51998">
    <property type="entry name" value="PFL-like glycyl radical enzymes"/>
    <property type="match status" value="1"/>
</dbReference>
<evidence type="ECO:0000313" key="3">
    <source>
        <dbReference type="Proteomes" id="UP000091979"/>
    </source>
</evidence>
<gene>
    <name evidence="2" type="ORF">SP90_05520</name>
</gene>
<dbReference type="AlphaFoldDB" id="A0A1B7XG68"/>
<organism evidence="2 3">
    <name type="scientific">Halodesulfovibrio spirochaetisodalis</name>
    <dbReference type="NCBI Taxonomy" id="1560234"/>
    <lineage>
        <taxon>Bacteria</taxon>
        <taxon>Pseudomonadati</taxon>
        <taxon>Thermodesulfobacteriota</taxon>
        <taxon>Desulfovibrionia</taxon>
        <taxon>Desulfovibrionales</taxon>
        <taxon>Desulfovibrionaceae</taxon>
        <taxon>Halodesulfovibrio</taxon>
    </lineage>
</organism>
<keyword evidence="3" id="KW-1185">Reference proteome</keyword>
<dbReference type="PANTHER" id="PTHR37560:SF1">
    <property type="entry name" value="UPF0210 PROTEIN MJ1665"/>
    <property type="match status" value="1"/>
</dbReference>
<dbReference type="HAMAP" id="MF_01221">
    <property type="entry name" value="UPF0210"/>
    <property type="match status" value="1"/>
</dbReference>
<name>A0A1B7XG68_9BACT</name>
<dbReference type="Proteomes" id="UP000091979">
    <property type="component" value="Unassembled WGS sequence"/>
</dbReference>
<protein>
    <recommendedName>
        <fullName evidence="1">UPF0210 protein SP90_05520</fullName>
    </recommendedName>
</protein>